<feature type="signal peptide" evidence="2">
    <location>
        <begin position="1"/>
        <end position="19"/>
    </location>
</feature>
<feature type="compositionally biased region" description="Low complexity" evidence="1">
    <location>
        <begin position="23"/>
        <end position="45"/>
    </location>
</feature>
<feature type="chain" id="PRO_5043582889" evidence="2">
    <location>
        <begin position="20"/>
        <end position="1366"/>
    </location>
</feature>
<name>A0AAU7ZT34_9BACT</name>
<dbReference type="SUPFAM" id="SSF81296">
    <property type="entry name" value="E set domains"/>
    <property type="match status" value="6"/>
</dbReference>
<feature type="domain" description="DUF11" evidence="3">
    <location>
        <begin position="734"/>
        <end position="846"/>
    </location>
</feature>
<dbReference type="Gene3D" id="2.130.10.10">
    <property type="entry name" value="YVTN repeat-like/Quinoprotein amine dehydrogenase"/>
    <property type="match status" value="1"/>
</dbReference>
<dbReference type="SUPFAM" id="SSF69322">
    <property type="entry name" value="Tricorn protease domain 2"/>
    <property type="match status" value="1"/>
</dbReference>
<dbReference type="RefSeq" id="WP_353064936.1">
    <property type="nucleotide sequence ID" value="NZ_CP132942.1"/>
</dbReference>
<feature type="region of interest" description="Disordered" evidence="1">
    <location>
        <begin position="836"/>
        <end position="856"/>
    </location>
</feature>
<organism evidence="5">
    <name type="scientific">Tunturiibacter psychrotolerans</name>
    <dbReference type="NCBI Taxonomy" id="3069686"/>
    <lineage>
        <taxon>Bacteria</taxon>
        <taxon>Pseudomonadati</taxon>
        <taxon>Acidobacteriota</taxon>
        <taxon>Terriglobia</taxon>
        <taxon>Terriglobales</taxon>
        <taxon>Acidobacteriaceae</taxon>
        <taxon>Tunturiibacter</taxon>
    </lineage>
</organism>
<dbReference type="Gene3D" id="2.60.40.10">
    <property type="entry name" value="Immunoglobulins"/>
    <property type="match status" value="6"/>
</dbReference>
<dbReference type="KEGG" id="tpsc:RBB77_04150"/>
<dbReference type="InterPro" id="IPR015943">
    <property type="entry name" value="WD40/YVTN_repeat-like_dom_sf"/>
</dbReference>
<dbReference type="PROSITE" id="PS51257">
    <property type="entry name" value="PROKAR_LIPOPROTEIN"/>
    <property type="match status" value="1"/>
</dbReference>
<reference evidence="5" key="2">
    <citation type="journal article" date="2024" name="Environ. Microbiol.">
        <title>Genome analysis and description of Tunturibacter gen. nov. expands the diversity of Terriglobia in tundra soils.</title>
        <authorList>
            <person name="Messyasz A."/>
            <person name="Mannisto M.K."/>
            <person name="Kerkhof L.J."/>
            <person name="Haggblom M.M."/>
        </authorList>
    </citation>
    <scope>NUCLEOTIDE SEQUENCE</scope>
    <source>
        <strain evidence="5">X5P6</strain>
    </source>
</reference>
<dbReference type="EMBL" id="CP132942">
    <property type="protein sequence ID" value="XCB34093.1"/>
    <property type="molecule type" value="Genomic_DNA"/>
</dbReference>
<sequence>MRHSSLLLVGSILSLSLLSGCSGGSNPNGNSNPPAPPTSTVNPAPTISSISPGSIVAGSPSQTVTFTGTGYLASTAAALNGTVLQTKYVSATSLQVAVPASALASGQIVSFVASNPSPGGGNSAAASFSIVSPKPILTSLSPQTVPQGAAATVTVNGRGFEANSVVMWNGMARPTVFVNGTTLQVSLTALDLQSYGTGQITINNPGPGGSTTTPTELVVAANLPTIFSLSPSSVAVNASSGVPVSVNISGSGFAANATVQANGQFVPVSSQSATNISISIPPTFFTSAGSIQIVVSNPGSPAVQSNSATMTVATPTVSFSVTPNSVPAGSPDTQITIYGSGFFQDSVVEWNTTPLSTTYVSSSQLTAVIPASLISGFAQASIQVSTPEFQGQPLPPQPFTTFLALPINDIVYNAVDGLIYASIAGSAGEGLGNSIAGIDPNTGVILKTIFVGSEPTRIALSSDGTQLFAGLNGAGAVRQVNLTTATAGVQFSLGGGPGIYNAPYVASGLAALPGQPNSVAVYGNNGIVTIFDSGVARAKSSSGLSTYFNQNYGGLAFGSSASTLYLNSQSIGSNLYTLTIDATGVTAAAQLGSGNAGGTTVQYDNGRLYLSSGAVVDAGTGHQLGQFSTTSASSTTPTAVSGPVVSDSTLGRSWIVPTSVLENTNQILAFDESTFNPTGSLPVTGIGSYPSNSFTSTPADLVRWGQDGLAFHTSSQLYVLHGPIVKDTSTSPADLSISIQAPASAPTGVAFTYTVQVANLGQNAASGVTLHTVLPASAVNGIVTPSQGTCSGDSSLDCDLGMIANGSSANITISVTPTISGSLGMTATTSSVSFDPVSSNNHTTATTTVTGNPFNPSPTITQLSPALVAAGSSTLTLTVDGTGFTAASSVLWNGQSLPTTIVSNGQMTATVDSSLVQQLGWAQVSVTTPIPGGGQSTALPLHIYQLLNVPANAINFDPFTRKIYAVLPSSSTTITGNSLVVIDPANGSVGSPIQVGSEPNLLSETSDGNYLYIGLSGAKSLGRFNLLNQTLDLTVPIISTSVYASGNVAASAIATVPGSDSSLAVELGYATGIGILDISGSIGTFRNNLTQIYAGDNPVFADATHFYAYDSETTGAEFYRYSIDATGATLVDGTTLNGLGGFGGTFALDGGLVFGTGGGIINPSTTPPSQVAVLPLGNGPYSTGLVGGGVVPYQAESKAFVVGVNDAGTAAYFLERFDTQHFTLEQQIQLPGNSISALSGTRFGQDGLAYLVPNAATSQTPQIFLIRGPFVLPAESTTNAPPTLTNANQSTIAVGNGNLYLTVTGTGFLPGAVALWNGSPRTTTFIDSAHLQVAIPASDLAIAQTITLGSQNPGSGSSNSLSITIQ</sequence>
<protein>
    <submittedName>
        <fullName evidence="5">Transcription factor</fullName>
    </submittedName>
</protein>
<evidence type="ECO:0000313" key="5">
    <source>
        <dbReference type="EMBL" id="XCB34093.1"/>
    </source>
</evidence>
<feature type="domain" description="IPT/TIG" evidence="4">
    <location>
        <begin position="135"/>
        <end position="215"/>
    </location>
</feature>
<gene>
    <name evidence="5" type="ORF">RBB77_04150</name>
</gene>
<evidence type="ECO:0000259" key="4">
    <source>
        <dbReference type="Pfam" id="PF01833"/>
    </source>
</evidence>
<dbReference type="Pfam" id="PF01833">
    <property type="entry name" value="TIG"/>
    <property type="match status" value="3"/>
</dbReference>
<keyword evidence="2" id="KW-0732">Signal</keyword>
<dbReference type="InterPro" id="IPR002909">
    <property type="entry name" value="IPT_dom"/>
</dbReference>
<evidence type="ECO:0000259" key="3">
    <source>
        <dbReference type="Pfam" id="PF01345"/>
    </source>
</evidence>
<dbReference type="InterPro" id="IPR014756">
    <property type="entry name" value="Ig_E-set"/>
</dbReference>
<dbReference type="InterPro" id="IPR013783">
    <property type="entry name" value="Ig-like_fold"/>
</dbReference>
<feature type="domain" description="IPT/TIG" evidence="4">
    <location>
        <begin position="320"/>
        <end position="400"/>
    </location>
</feature>
<evidence type="ECO:0000256" key="1">
    <source>
        <dbReference type="SAM" id="MobiDB-lite"/>
    </source>
</evidence>
<feature type="region of interest" description="Disordered" evidence="1">
    <location>
        <begin position="23"/>
        <end position="46"/>
    </location>
</feature>
<dbReference type="SUPFAM" id="SSF63825">
    <property type="entry name" value="YWTD domain"/>
    <property type="match status" value="1"/>
</dbReference>
<feature type="domain" description="IPT/TIG" evidence="4">
    <location>
        <begin position="858"/>
        <end position="928"/>
    </location>
</feature>
<evidence type="ECO:0000256" key="2">
    <source>
        <dbReference type="SAM" id="SignalP"/>
    </source>
</evidence>
<dbReference type="InterPro" id="IPR001434">
    <property type="entry name" value="OmcB-like_DUF11"/>
</dbReference>
<dbReference type="Pfam" id="PF01345">
    <property type="entry name" value="DUF11"/>
    <property type="match status" value="1"/>
</dbReference>
<accession>A0AAU7ZT34</accession>
<reference evidence="5" key="1">
    <citation type="submission" date="2023-08" db="EMBL/GenBank/DDBJ databases">
        <authorList>
            <person name="Messyasz A."/>
            <person name="Mannisto M.K."/>
            <person name="Kerkhof L.J."/>
            <person name="Haggblom M."/>
        </authorList>
    </citation>
    <scope>NUCLEOTIDE SEQUENCE</scope>
    <source>
        <strain evidence="5">X5P6</strain>
    </source>
</reference>
<dbReference type="CDD" id="cd00603">
    <property type="entry name" value="IPT_PCSR"/>
    <property type="match status" value="1"/>
</dbReference>
<proteinExistence type="predicted"/>